<organism evidence="3 4">
    <name type="scientific">candidate division WS6 bacterium GW2011_GWF2_39_15</name>
    <dbReference type="NCBI Taxonomy" id="1619100"/>
    <lineage>
        <taxon>Bacteria</taxon>
        <taxon>Candidatus Dojkabacteria</taxon>
    </lineage>
</organism>
<dbReference type="Proteomes" id="UP000034799">
    <property type="component" value="Unassembled WGS sequence"/>
</dbReference>
<name>A0A0G0QVG0_9BACT</name>
<sequence>MYSSRKLPKIIEFFPFPLFLLFSQYMDNMWNTENQEIANSSKKKGRAIIASAIGFVGLIILLSQVFPILGSYISGKLYEVRASFMVKPIPDSHKEFIEGQFAYYNPGKSYFQNLLSAAGNSINNLTYDPVTRQLKEPTIDTAYNKALQLTILGTGISNIRITPNVESYDEKVYNLKLKSGLAHFKGTPIPGDGGNSFIYGHSSVPSFFKNNQNMPEIIFSKLDKVDIGAQVIVKRDGKDLKYIVRRKKIIEATDFSVLKTEGDKETVTMMTCWPLGIPSKRLIVVAERYE</sequence>
<proteinExistence type="predicted"/>
<reference evidence="3 4" key="1">
    <citation type="journal article" date="2015" name="Nature">
        <title>rRNA introns, odd ribosomes, and small enigmatic genomes across a large radiation of phyla.</title>
        <authorList>
            <person name="Brown C.T."/>
            <person name="Hug L.A."/>
            <person name="Thomas B.C."/>
            <person name="Sharon I."/>
            <person name="Castelle C.J."/>
            <person name="Singh A."/>
            <person name="Wilkins M.J."/>
            <person name="Williams K.H."/>
            <person name="Banfield J.F."/>
        </authorList>
    </citation>
    <scope>NUCLEOTIDE SEQUENCE [LARGE SCALE GENOMIC DNA]</scope>
</reference>
<keyword evidence="2" id="KW-1133">Transmembrane helix</keyword>
<dbReference type="SUPFAM" id="SSF63817">
    <property type="entry name" value="Sortase"/>
    <property type="match status" value="1"/>
</dbReference>
<dbReference type="Gene3D" id="2.40.260.10">
    <property type="entry name" value="Sortase"/>
    <property type="match status" value="1"/>
</dbReference>
<evidence type="ECO:0000313" key="4">
    <source>
        <dbReference type="Proteomes" id="UP000034799"/>
    </source>
</evidence>
<dbReference type="NCBIfam" id="TIGR01076">
    <property type="entry name" value="sortase_fam"/>
    <property type="match status" value="1"/>
</dbReference>
<dbReference type="Pfam" id="PF04203">
    <property type="entry name" value="Sortase"/>
    <property type="match status" value="1"/>
</dbReference>
<dbReference type="STRING" id="1619100.UT34_C0002G0114"/>
<accession>A0A0G0QVG0</accession>
<protein>
    <submittedName>
        <fullName evidence="3">Fimbrial associated sortase</fullName>
    </submittedName>
</protein>
<evidence type="ECO:0000256" key="1">
    <source>
        <dbReference type="ARBA" id="ARBA00022801"/>
    </source>
</evidence>
<evidence type="ECO:0000313" key="3">
    <source>
        <dbReference type="EMBL" id="KKR05607.1"/>
    </source>
</evidence>
<dbReference type="EMBL" id="LBWK01000002">
    <property type="protein sequence ID" value="KKR05607.1"/>
    <property type="molecule type" value="Genomic_DNA"/>
</dbReference>
<dbReference type="AlphaFoldDB" id="A0A0G0QVG0"/>
<keyword evidence="2" id="KW-0472">Membrane</keyword>
<comment type="caution">
    <text evidence="3">The sequence shown here is derived from an EMBL/GenBank/DDBJ whole genome shotgun (WGS) entry which is preliminary data.</text>
</comment>
<dbReference type="GO" id="GO:0016787">
    <property type="term" value="F:hydrolase activity"/>
    <property type="evidence" value="ECO:0007669"/>
    <property type="project" value="UniProtKB-KW"/>
</dbReference>
<dbReference type="InterPro" id="IPR005754">
    <property type="entry name" value="Sortase"/>
</dbReference>
<keyword evidence="2" id="KW-0812">Transmembrane</keyword>
<feature type="transmembrane region" description="Helical" evidence="2">
    <location>
        <begin position="46"/>
        <end position="69"/>
    </location>
</feature>
<dbReference type="InterPro" id="IPR023365">
    <property type="entry name" value="Sortase_dom-sf"/>
</dbReference>
<evidence type="ECO:0000256" key="2">
    <source>
        <dbReference type="SAM" id="Phobius"/>
    </source>
</evidence>
<gene>
    <name evidence="3" type="ORF">UT34_C0002G0114</name>
</gene>
<keyword evidence="1" id="KW-0378">Hydrolase</keyword>